<dbReference type="PANTHER" id="PTHR22642:SF2">
    <property type="entry name" value="PROTEIN LONG AFTER FAR-RED 3"/>
    <property type="match status" value="1"/>
</dbReference>
<dbReference type="Gene3D" id="3.20.20.140">
    <property type="entry name" value="Metal-dependent hydrolases"/>
    <property type="match status" value="1"/>
</dbReference>
<name>A0A933SIY6_UNCEI</name>
<organism evidence="2 3">
    <name type="scientific">Eiseniibacteriota bacterium</name>
    <dbReference type="NCBI Taxonomy" id="2212470"/>
    <lineage>
        <taxon>Bacteria</taxon>
        <taxon>Candidatus Eiseniibacteriota</taxon>
    </lineage>
</organism>
<dbReference type="Pfam" id="PF07969">
    <property type="entry name" value="Amidohydro_3"/>
    <property type="match status" value="1"/>
</dbReference>
<protein>
    <submittedName>
        <fullName evidence="2">Amidohydrolase family protein</fullName>
    </submittedName>
</protein>
<dbReference type="EMBL" id="JACRIW010000121">
    <property type="protein sequence ID" value="MBI5171158.1"/>
    <property type="molecule type" value="Genomic_DNA"/>
</dbReference>
<dbReference type="InterPro" id="IPR011059">
    <property type="entry name" value="Metal-dep_hydrolase_composite"/>
</dbReference>
<gene>
    <name evidence="2" type="ORF">HZA61_16850</name>
</gene>
<dbReference type="Gene3D" id="2.30.40.10">
    <property type="entry name" value="Urease, subunit C, domain 1"/>
    <property type="match status" value="1"/>
</dbReference>
<dbReference type="AlphaFoldDB" id="A0A933SIY6"/>
<dbReference type="PANTHER" id="PTHR22642">
    <property type="entry name" value="IMIDAZOLONEPROPIONASE"/>
    <property type="match status" value="1"/>
</dbReference>
<dbReference type="InterPro" id="IPR032466">
    <property type="entry name" value="Metal_Hydrolase"/>
</dbReference>
<sequence>MRAALDATPGDAPVLGRGWDADRWESAPDRASLDAVTGERPVLLWRHDFHTYWVNSAALRAAGVTRATSDPEGGRFERDAAGEPTGIVREHAVRAFAALESRAAPALDAALLDDAAAALHALGITCVHDFQRDAADFARMRTLASRRRLRVLQMVDESQLEWLSLDGRASGDGDAWFRIGALKLFADGTLGSRTAALLAPWADTPGTGMTLIAPDALARIVARAANKGFACAIHAIGDAAVRHALDAFAACDASRTCAIPPRIEHVQLLDPADVPRFAALGVTASMQPQHCVSDIHAARTAWGARIANSYPWRALRDAGARLAFGSDAPVEPPFAALGLHAATERRAPGASEAFVPEQALALQDALAAYTSGAAAAAGGFGVCTLTPGDEADLVLWERDLFLTDPERLPDSRPAVTVLGGEIVYVSPRAAAVTDVTTGVAGHRERS</sequence>
<evidence type="ECO:0000313" key="3">
    <source>
        <dbReference type="Proteomes" id="UP000696931"/>
    </source>
</evidence>
<dbReference type="SUPFAM" id="SSF51338">
    <property type="entry name" value="Composite domain of metallo-dependent hydrolases"/>
    <property type="match status" value="1"/>
</dbReference>
<accession>A0A933SIY6</accession>
<comment type="caution">
    <text evidence="2">The sequence shown here is derived from an EMBL/GenBank/DDBJ whole genome shotgun (WGS) entry which is preliminary data.</text>
</comment>
<reference evidence="2" key="1">
    <citation type="submission" date="2020-07" db="EMBL/GenBank/DDBJ databases">
        <title>Huge and variable diversity of episymbiotic CPR bacteria and DPANN archaea in groundwater ecosystems.</title>
        <authorList>
            <person name="He C.Y."/>
            <person name="Keren R."/>
            <person name="Whittaker M."/>
            <person name="Farag I.F."/>
            <person name="Doudna J."/>
            <person name="Cate J.H.D."/>
            <person name="Banfield J.F."/>
        </authorList>
    </citation>
    <scope>NUCLEOTIDE SEQUENCE</scope>
    <source>
        <strain evidence="2">NC_groundwater_1813_Pr3_B-0.1um_71_17</strain>
    </source>
</reference>
<dbReference type="Proteomes" id="UP000696931">
    <property type="component" value="Unassembled WGS sequence"/>
</dbReference>
<dbReference type="Gene3D" id="3.10.310.70">
    <property type="match status" value="1"/>
</dbReference>
<feature type="domain" description="Amidohydrolase 3" evidence="1">
    <location>
        <begin position="7"/>
        <end position="424"/>
    </location>
</feature>
<proteinExistence type="predicted"/>
<dbReference type="InterPro" id="IPR013108">
    <property type="entry name" value="Amidohydro_3"/>
</dbReference>
<evidence type="ECO:0000313" key="2">
    <source>
        <dbReference type="EMBL" id="MBI5171158.1"/>
    </source>
</evidence>
<dbReference type="GO" id="GO:0016810">
    <property type="term" value="F:hydrolase activity, acting on carbon-nitrogen (but not peptide) bonds"/>
    <property type="evidence" value="ECO:0007669"/>
    <property type="project" value="InterPro"/>
</dbReference>
<dbReference type="SUPFAM" id="SSF51556">
    <property type="entry name" value="Metallo-dependent hydrolases"/>
    <property type="match status" value="1"/>
</dbReference>
<evidence type="ECO:0000259" key="1">
    <source>
        <dbReference type="Pfam" id="PF07969"/>
    </source>
</evidence>